<dbReference type="OrthoDB" id="4966at2759"/>
<reference evidence="2" key="1">
    <citation type="journal article" date="2020" name="Stud. Mycol.">
        <title>101 Dothideomycetes genomes: a test case for predicting lifestyles and emergence of pathogens.</title>
        <authorList>
            <person name="Haridas S."/>
            <person name="Albert R."/>
            <person name="Binder M."/>
            <person name="Bloem J."/>
            <person name="Labutti K."/>
            <person name="Salamov A."/>
            <person name="Andreopoulos B."/>
            <person name="Baker S."/>
            <person name="Barry K."/>
            <person name="Bills G."/>
            <person name="Bluhm B."/>
            <person name="Cannon C."/>
            <person name="Castanera R."/>
            <person name="Culley D."/>
            <person name="Daum C."/>
            <person name="Ezra D."/>
            <person name="Gonzalez J."/>
            <person name="Henrissat B."/>
            <person name="Kuo A."/>
            <person name="Liang C."/>
            <person name="Lipzen A."/>
            <person name="Lutzoni F."/>
            <person name="Magnuson J."/>
            <person name="Mondo S."/>
            <person name="Nolan M."/>
            <person name="Ohm R."/>
            <person name="Pangilinan J."/>
            <person name="Park H.-J."/>
            <person name="Ramirez L."/>
            <person name="Alfaro M."/>
            <person name="Sun H."/>
            <person name="Tritt A."/>
            <person name="Yoshinaga Y."/>
            <person name="Zwiers L.-H."/>
            <person name="Turgeon B."/>
            <person name="Goodwin S."/>
            <person name="Spatafora J."/>
            <person name="Crous P."/>
            <person name="Grigoriev I."/>
        </authorList>
    </citation>
    <scope>NUCLEOTIDE SEQUENCE</scope>
    <source>
        <strain evidence="2">CBS 116435</strain>
    </source>
</reference>
<protein>
    <recommendedName>
        <fullName evidence="4">F-box domain-containing protein</fullName>
    </recommendedName>
</protein>
<evidence type="ECO:0000313" key="2">
    <source>
        <dbReference type="EMBL" id="KAF2721099.1"/>
    </source>
</evidence>
<organism evidence="2 3">
    <name type="scientific">Polychaeton citri CBS 116435</name>
    <dbReference type="NCBI Taxonomy" id="1314669"/>
    <lineage>
        <taxon>Eukaryota</taxon>
        <taxon>Fungi</taxon>
        <taxon>Dikarya</taxon>
        <taxon>Ascomycota</taxon>
        <taxon>Pezizomycotina</taxon>
        <taxon>Dothideomycetes</taxon>
        <taxon>Dothideomycetidae</taxon>
        <taxon>Capnodiales</taxon>
        <taxon>Capnodiaceae</taxon>
        <taxon>Polychaeton</taxon>
    </lineage>
</organism>
<name>A0A9P4QAA3_9PEZI</name>
<accession>A0A9P4QAA3</accession>
<gene>
    <name evidence="2" type="ORF">K431DRAFT_224870</name>
</gene>
<feature type="region of interest" description="Disordered" evidence="1">
    <location>
        <begin position="428"/>
        <end position="508"/>
    </location>
</feature>
<feature type="non-terminal residue" evidence="2">
    <location>
        <position position="1"/>
    </location>
</feature>
<sequence>SPVQSQEQPKPRPKFSIINALFLHHDLLLHVASYMTIPTLIRLYSISKPFHFLFNSHYTTYIRATMSNLAPGSHKIFHWKMYRSLCIKDPTGRQDEVYRQYVLKSDNLAHIRQWRVNRDHIRDVPSLKWLQMVVWRHGVCKDILIQLATKGLRCPKGTLETLKRMWLVMDLPNNYLRIQAMRHEAFFSSNSLDLLTHFLIKIDMHFTNPLGRVFKQLPASQDPDANHMMRGAWSHGAFVGCEFRKLILSEQGLAALWRVLHDWSWDAQHHQIAFSRMDVLRLWIRHKYQIPDDIPTKEVGQPIMGIPSHEVGTGSLERRNVLTGCGLAEPLQRLLRPDELVIREAIRRQLSLQHQWVRMMSWGFCDDLGRNLPMKTAEELLRLSKKPIQAQRHQEAYVVKKPEISSGEVDVDPPEGWDNVARNAWTKASDEYNKPAPGPWSHNELYDNDDNDDNDRDNDDTDAAKDDKDGIGKSNKKPVVSLKDALKNAGISDEEVEDRLPSLLQQVP</sequence>
<feature type="compositionally biased region" description="Acidic residues" evidence="1">
    <location>
        <begin position="446"/>
        <end position="461"/>
    </location>
</feature>
<comment type="caution">
    <text evidence="2">The sequence shown here is derived from an EMBL/GenBank/DDBJ whole genome shotgun (WGS) entry which is preliminary data.</text>
</comment>
<dbReference type="AlphaFoldDB" id="A0A9P4QAA3"/>
<evidence type="ECO:0008006" key="4">
    <source>
        <dbReference type="Google" id="ProtNLM"/>
    </source>
</evidence>
<evidence type="ECO:0000313" key="3">
    <source>
        <dbReference type="Proteomes" id="UP000799441"/>
    </source>
</evidence>
<dbReference type="Proteomes" id="UP000799441">
    <property type="component" value="Unassembled WGS sequence"/>
</dbReference>
<evidence type="ECO:0000256" key="1">
    <source>
        <dbReference type="SAM" id="MobiDB-lite"/>
    </source>
</evidence>
<dbReference type="EMBL" id="MU003793">
    <property type="protein sequence ID" value="KAF2721099.1"/>
    <property type="molecule type" value="Genomic_DNA"/>
</dbReference>
<feature type="compositionally biased region" description="Basic and acidic residues" evidence="1">
    <location>
        <begin position="462"/>
        <end position="471"/>
    </location>
</feature>
<proteinExistence type="predicted"/>
<keyword evidence="3" id="KW-1185">Reference proteome</keyword>